<dbReference type="CDD" id="cd06974">
    <property type="entry name" value="TerD_like"/>
    <property type="match status" value="2"/>
</dbReference>
<feature type="region of interest" description="Disordered" evidence="1">
    <location>
        <begin position="187"/>
        <end position="211"/>
    </location>
</feature>
<dbReference type="InterPro" id="IPR003325">
    <property type="entry name" value="TerD"/>
</dbReference>
<dbReference type="PANTHER" id="PTHR32097">
    <property type="entry name" value="CAMP-BINDING PROTEIN 1-RELATED"/>
    <property type="match status" value="1"/>
</dbReference>
<feature type="domain" description="TerD" evidence="2">
    <location>
        <begin position="252"/>
        <end position="366"/>
    </location>
</feature>
<keyword evidence="4" id="KW-1185">Reference proteome</keyword>
<accession>A0ABX1YTH0</accession>
<proteinExistence type="predicted"/>
<dbReference type="Pfam" id="PF02342">
    <property type="entry name" value="TerD"/>
    <property type="match status" value="2"/>
</dbReference>
<dbReference type="InterPro" id="IPR017115">
    <property type="entry name" value="Tellurite_resistance_TerA"/>
</dbReference>
<dbReference type="InterPro" id="IPR051324">
    <property type="entry name" value="Stress/Tellurium_Resist"/>
</dbReference>
<evidence type="ECO:0000313" key="3">
    <source>
        <dbReference type="EMBL" id="NOU83108.1"/>
    </source>
</evidence>
<dbReference type="RefSeq" id="WP_171720335.1">
    <property type="nucleotide sequence ID" value="NZ_WHOB01000089.1"/>
</dbReference>
<feature type="domain" description="TerD" evidence="2">
    <location>
        <begin position="1"/>
        <end position="179"/>
    </location>
</feature>
<organism evidence="3 4">
    <name type="scientific">Paenibacillus phytohabitans</name>
    <dbReference type="NCBI Taxonomy" id="2654978"/>
    <lineage>
        <taxon>Bacteria</taxon>
        <taxon>Bacillati</taxon>
        <taxon>Bacillota</taxon>
        <taxon>Bacilli</taxon>
        <taxon>Bacillales</taxon>
        <taxon>Paenibacillaceae</taxon>
        <taxon>Paenibacillus</taxon>
    </lineage>
</organism>
<reference evidence="3 4" key="1">
    <citation type="submission" date="2019-10" db="EMBL/GenBank/DDBJ databases">
        <title>Description of Paenibacillus terricola sp. nov.</title>
        <authorList>
            <person name="Carlier A."/>
            <person name="Qi S."/>
        </authorList>
    </citation>
    <scope>NUCLEOTIDE SEQUENCE [LARGE SCALE GENOMIC DNA]</scope>
    <source>
        <strain evidence="3 4">LMG 31459</strain>
    </source>
</reference>
<comment type="caution">
    <text evidence="3">The sequence shown here is derived from an EMBL/GenBank/DDBJ whole genome shotgun (WGS) entry which is preliminary data.</text>
</comment>
<dbReference type="Proteomes" id="UP000596857">
    <property type="component" value="Unassembled WGS sequence"/>
</dbReference>
<feature type="compositionally biased region" description="Low complexity" evidence="1">
    <location>
        <begin position="188"/>
        <end position="202"/>
    </location>
</feature>
<evidence type="ECO:0000313" key="4">
    <source>
        <dbReference type="Proteomes" id="UP000596857"/>
    </source>
</evidence>
<dbReference type="EMBL" id="WHOB01000089">
    <property type="protein sequence ID" value="NOU83108.1"/>
    <property type="molecule type" value="Genomic_DNA"/>
</dbReference>
<gene>
    <name evidence="3" type="ORF">GC101_30045</name>
</gene>
<dbReference type="Gene3D" id="2.60.60.30">
    <property type="entry name" value="sav2460 like domains"/>
    <property type="match status" value="2"/>
</dbReference>
<dbReference type="PIRSF" id="PIRSF037118">
    <property type="entry name" value="Tellurite_resistance_TerA"/>
    <property type="match status" value="1"/>
</dbReference>
<evidence type="ECO:0000259" key="2">
    <source>
        <dbReference type="Pfam" id="PF02342"/>
    </source>
</evidence>
<name>A0ABX1YTH0_9BACL</name>
<evidence type="ECO:0000256" key="1">
    <source>
        <dbReference type="SAM" id="MobiDB-lite"/>
    </source>
</evidence>
<dbReference type="PANTHER" id="PTHR32097:SF15">
    <property type="entry name" value="STRESS RESPONSE PROTEIN SCP2"/>
    <property type="match status" value="1"/>
</dbReference>
<sequence>MSTEVVKGQKADLTKGNPGIRNIIVEIGWKAPSSMDIDASAFLLGAQGKVNSDDDLIFYNNPSTPYIRYKDVPGAASGGLKQFEVGLDKIPAGIAKIAFTLTLYDGENRKQMFGQMSEAQCRILDQATGAEILRCNLGNHFSVETAVVVGELYRYGEEWKFSAIVAGFSGGLKALCGNYGIEVEDEPAPAAAPQPVKTAAPPERTPLQVPPPKVEQARPAIVIPPPPVPAPKQEEAPAPPLNLNLKKIELKKKGDSINLKKSASGLGELVINLNWNQKQGGGLFSRNKGGVDLDLACLYELKNGSKGVVQALGNAFGNLQQPPYIMLDGDDRTGSVTSGENLRINGSKVAQIERILVFSFIYKGVTNWSEADGVVTLKQDGGPDIVVNLDEHNNRKGMCAIALIRNVGNETFSIERLVQYFSGHKEMDEAYGWGLRWVAGSK</sequence>
<protein>
    <submittedName>
        <fullName evidence="3">Tellurium resistance protein TerA</fullName>
    </submittedName>
</protein>